<dbReference type="Proteomes" id="UP000246722">
    <property type="component" value="Unassembled WGS sequence"/>
</dbReference>
<organism evidence="1 2">
    <name type="scientific">Cryobacterium arcticum</name>
    <dbReference type="NCBI Taxonomy" id="670052"/>
    <lineage>
        <taxon>Bacteria</taxon>
        <taxon>Bacillati</taxon>
        <taxon>Actinomycetota</taxon>
        <taxon>Actinomycetes</taxon>
        <taxon>Micrococcales</taxon>
        <taxon>Microbacteriaceae</taxon>
        <taxon>Cryobacterium</taxon>
    </lineage>
</organism>
<reference evidence="1 2" key="1">
    <citation type="submission" date="2018-05" db="EMBL/GenBank/DDBJ databases">
        <title>Genetic diversity of glacier-inhabiting Cryobacterium bacteria in China and description of Cryobacterium mengkeensis sp. nov. and Arthrobacter glacialis sp. nov.</title>
        <authorList>
            <person name="Liu Q."/>
            <person name="Xin Y.-H."/>
        </authorList>
    </citation>
    <scope>NUCLEOTIDE SEQUENCE [LARGE SCALE GENOMIC DNA]</scope>
    <source>
        <strain evidence="1 2">SK-1</strain>
    </source>
</reference>
<gene>
    <name evidence="1" type="ORF">CTB96_18320</name>
</gene>
<dbReference type="RefSeq" id="WP_110128213.1">
    <property type="nucleotide sequence ID" value="NZ_QHLY01000012.1"/>
</dbReference>
<evidence type="ECO:0000313" key="2">
    <source>
        <dbReference type="Proteomes" id="UP000246722"/>
    </source>
</evidence>
<dbReference type="EMBL" id="QHLY01000012">
    <property type="protein sequence ID" value="PXA68547.1"/>
    <property type="molecule type" value="Genomic_DNA"/>
</dbReference>
<proteinExistence type="predicted"/>
<dbReference type="OrthoDB" id="5118185at2"/>
<evidence type="ECO:0000313" key="1">
    <source>
        <dbReference type="EMBL" id="PXA68547.1"/>
    </source>
</evidence>
<name>A0A317ZWJ2_9MICO</name>
<accession>A0A317ZWJ2</accession>
<protein>
    <recommendedName>
        <fullName evidence="3">Asparagine synthase</fullName>
    </recommendedName>
</protein>
<dbReference type="AlphaFoldDB" id="A0A317ZWJ2"/>
<comment type="caution">
    <text evidence="1">The sequence shown here is derived from an EMBL/GenBank/DDBJ whole genome shotgun (WGS) entry which is preliminary data.</text>
</comment>
<evidence type="ECO:0008006" key="3">
    <source>
        <dbReference type="Google" id="ProtNLM"/>
    </source>
</evidence>
<sequence>MPNGSHDTEGGSAAAAAAPSTGRIVDEGMLIALSAVRMALKNRIIVGALREHIDYAAADYARLARQELLEVARQNDEDSTRVERLGSYLTRTTGSGKGRELENKRRDVVRLGRRRTLHDRVAERLRAIAEDDDQVAELVDKARADALAEINEALSTRLISQTIDSSRPEYEAARAERMRAVGAIDLAALAKQTRKTRGSRSTRSTD</sequence>
<keyword evidence="2" id="KW-1185">Reference proteome</keyword>